<keyword evidence="4" id="KW-1185">Reference proteome</keyword>
<keyword evidence="1" id="KW-0472">Membrane</keyword>
<evidence type="ECO:0000259" key="2">
    <source>
        <dbReference type="Pfam" id="PF13462"/>
    </source>
</evidence>
<dbReference type="CDD" id="cd02972">
    <property type="entry name" value="DsbA_family"/>
    <property type="match status" value="1"/>
</dbReference>
<evidence type="ECO:0000256" key="1">
    <source>
        <dbReference type="SAM" id="Phobius"/>
    </source>
</evidence>
<dbReference type="OrthoDB" id="117402at2"/>
<dbReference type="AlphaFoldDB" id="A0A2U2NCC5"/>
<dbReference type="Pfam" id="PF13462">
    <property type="entry name" value="Thioredoxin_4"/>
    <property type="match status" value="1"/>
</dbReference>
<feature type="transmembrane region" description="Helical" evidence="1">
    <location>
        <begin position="20"/>
        <end position="43"/>
    </location>
</feature>
<proteinExistence type="predicted"/>
<reference evidence="3 4" key="1">
    <citation type="journal article" date="2018" name="Int. J. Syst. Evol. Microbiol.">
        <title>Bifidobacterium callitrichidarum sp. nov. from the faeces of the emperor tamarin (Saguinus imperator).</title>
        <authorList>
            <person name="Modesto M."/>
            <person name="Michelini S."/>
            <person name="Sansosti M.C."/>
            <person name="De Filippo C."/>
            <person name="Cavalieri D."/>
            <person name="Qvirist L."/>
            <person name="Andlid T."/>
            <person name="Spiezio C."/>
            <person name="Sandri C."/>
            <person name="Pascarelli S."/>
            <person name="Sgorbati B."/>
            <person name="Mattarelli P."/>
        </authorList>
    </citation>
    <scope>NUCLEOTIDE SEQUENCE [LARGE SCALE GENOMIC DNA]</scope>
    <source>
        <strain evidence="3 4">TRI 5</strain>
    </source>
</reference>
<name>A0A2U2NCC5_9BIFI</name>
<accession>A0A2U2NCC5</accession>
<dbReference type="InterPro" id="IPR036249">
    <property type="entry name" value="Thioredoxin-like_sf"/>
</dbReference>
<dbReference type="InterPro" id="IPR012336">
    <property type="entry name" value="Thioredoxin-like_fold"/>
</dbReference>
<dbReference type="RefSeq" id="WP_109056253.1">
    <property type="nucleotide sequence ID" value="NZ_QFFM01000003.1"/>
</dbReference>
<keyword evidence="1" id="KW-0812">Transmembrane</keyword>
<dbReference type="Proteomes" id="UP000245876">
    <property type="component" value="Unassembled WGS sequence"/>
</dbReference>
<organism evidence="3 4">
    <name type="scientific">Bifidobacterium callitrichidarum</name>
    <dbReference type="NCBI Taxonomy" id="2052941"/>
    <lineage>
        <taxon>Bacteria</taxon>
        <taxon>Bacillati</taxon>
        <taxon>Actinomycetota</taxon>
        <taxon>Actinomycetes</taxon>
        <taxon>Bifidobacteriales</taxon>
        <taxon>Bifidobacteriaceae</taxon>
        <taxon>Bifidobacterium</taxon>
    </lineage>
</organism>
<sequence>MTTNQQETIKPSNSHHMGPWVWLVGILSILLAIMTFAVGYLLASSKTANNAQTAQTQTGQQPEPDMKQLAKTLNSVNNKPKRAGKTGGILFSKNGYNKPIKNVPTIGLYEEPLCPYCGQLNRTIDPTITKLFEAGQINVDLYLVNFLNQNSSDDYSNRAANGAVYIAEHDDNPTHLLAYMTNIYTQDFQPQEGDSYKPVSNDQLKEQAVKAGVDPAIADKAFSGVLEYKDWLEAANNYTTSNPKVQNPQGGFSTPTITVNGNYWPVDSSNPDVTSKLLNAIDLKENQVGGQSKPSIGSNKKPIA</sequence>
<dbReference type="Gene3D" id="3.40.30.10">
    <property type="entry name" value="Glutaredoxin"/>
    <property type="match status" value="1"/>
</dbReference>
<keyword evidence="1" id="KW-1133">Transmembrane helix</keyword>
<evidence type="ECO:0000313" key="3">
    <source>
        <dbReference type="EMBL" id="PWG66684.1"/>
    </source>
</evidence>
<dbReference type="SUPFAM" id="SSF52833">
    <property type="entry name" value="Thioredoxin-like"/>
    <property type="match status" value="1"/>
</dbReference>
<evidence type="ECO:0000313" key="4">
    <source>
        <dbReference type="Proteomes" id="UP000245876"/>
    </source>
</evidence>
<feature type="domain" description="Thioredoxin-like fold" evidence="2">
    <location>
        <begin position="105"/>
        <end position="264"/>
    </location>
</feature>
<gene>
    <name evidence="3" type="ORF">DF196_01920</name>
</gene>
<comment type="caution">
    <text evidence="3">The sequence shown here is derived from an EMBL/GenBank/DDBJ whole genome shotgun (WGS) entry which is preliminary data.</text>
</comment>
<protein>
    <submittedName>
        <fullName evidence="3">Disulfide bond formation protein DsbA</fullName>
    </submittedName>
</protein>
<dbReference type="EMBL" id="QFFM01000003">
    <property type="protein sequence ID" value="PWG66684.1"/>
    <property type="molecule type" value="Genomic_DNA"/>
</dbReference>